<dbReference type="InterPro" id="IPR006913">
    <property type="entry name" value="CENP-V/GFA"/>
</dbReference>
<dbReference type="PANTHER" id="PTHR28620:SF1">
    <property type="entry name" value="CENP-V_GFA DOMAIN-CONTAINING PROTEIN"/>
    <property type="match status" value="1"/>
</dbReference>
<gene>
    <name evidence="5" type="ORF">ATO11_07930</name>
</gene>
<sequence>MTWRLICHCGAVEADVTLLPEGLASARRCDCSFCRRRGAVTVSAPLDGVQILRGEDNLTLYTWGTHTARHFFCKTCGIYVYHQRRSNPDELGVNALALHGVEPADLGEVAWLDGVNHPADRS</sequence>
<dbReference type="GO" id="GO:0016846">
    <property type="term" value="F:carbon-sulfur lyase activity"/>
    <property type="evidence" value="ECO:0007669"/>
    <property type="project" value="InterPro"/>
</dbReference>
<dbReference type="EMBL" id="AQQZ01000003">
    <property type="protein sequence ID" value="KNG94151.1"/>
    <property type="molecule type" value="Genomic_DNA"/>
</dbReference>
<keyword evidence="3" id="KW-0862">Zinc</keyword>
<protein>
    <submittedName>
        <fullName evidence="5">Aldehyde-activating protein</fullName>
    </submittedName>
</protein>
<dbReference type="AlphaFoldDB" id="A0A0L1JQY8"/>
<keyword evidence="2" id="KW-0479">Metal-binding</keyword>
<proteinExistence type="inferred from homology"/>
<evidence type="ECO:0000313" key="5">
    <source>
        <dbReference type="EMBL" id="KNG94151.1"/>
    </source>
</evidence>
<feature type="domain" description="CENP-V/GFA" evidence="4">
    <location>
        <begin position="1"/>
        <end position="112"/>
    </location>
</feature>
<dbReference type="RefSeq" id="WP_050530298.1">
    <property type="nucleotide sequence ID" value="NZ_AQQZ01000003.1"/>
</dbReference>
<reference evidence="5 6" key="1">
    <citation type="journal article" date="2015" name="Int. J. Syst. Evol. Microbiol.">
        <title>Aestuariivita atlantica sp. nov., isolated from deep sea sediment of the Atlantic Ocean.</title>
        <authorList>
            <person name="Li G."/>
            <person name="Lai Q."/>
            <person name="Du Y."/>
            <person name="Liu X."/>
            <person name="Sun F."/>
            <person name="Shao Z."/>
        </authorList>
    </citation>
    <scope>NUCLEOTIDE SEQUENCE [LARGE SCALE GENOMIC DNA]</scope>
    <source>
        <strain evidence="5 6">22II-S11-z3</strain>
    </source>
</reference>
<dbReference type="InterPro" id="IPR052355">
    <property type="entry name" value="CENP-V-like"/>
</dbReference>
<evidence type="ECO:0000256" key="3">
    <source>
        <dbReference type="ARBA" id="ARBA00022833"/>
    </source>
</evidence>
<dbReference type="GO" id="GO:0046872">
    <property type="term" value="F:metal ion binding"/>
    <property type="evidence" value="ECO:0007669"/>
    <property type="project" value="UniProtKB-KW"/>
</dbReference>
<dbReference type="Pfam" id="PF04828">
    <property type="entry name" value="GFA"/>
    <property type="match status" value="1"/>
</dbReference>
<dbReference type="PANTHER" id="PTHR28620">
    <property type="entry name" value="CENTROMERE PROTEIN V"/>
    <property type="match status" value="1"/>
</dbReference>
<dbReference type="STRING" id="1317121.ATO11_07930"/>
<dbReference type="PROSITE" id="PS51891">
    <property type="entry name" value="CENP_V_GFA"/>
    <property type="match status" value="1"/>
</dbReference>
<keyword evidence="6" id="KW-1185">Reference proteome</keyword>
<dbReference type="Gene3D" id="2.170.150.70">
    <property type="match status" value="1"/>
</dbReference>
<evidence type="ECO:0000256" key="1">
    <source>
        <dbReference type="ARBA" id="ARBA00005495"/>
    </source>
</evidence>
<dbReference type="SUPFAM" id="SSF51316">
    <property type="entry name" value="Mss4-like"/>
    <property type="match status" value="1"/>
</dbReference>
<evidence type="ECO:0000256" key="2">
    <source>
        <dbReference type="ARBA" id="ARBA00022723"/>
    </source>
</evidence>
<organism evidence="5 6">
    <name type="scientific">Pseudaestuariivita atlantica</name>
    <dbReference type="NCBI Taxonomy" id="1317121"/>
    <lineage>
        <taxon>Bacteria</taxon>
        <taxon>Pseudomonadati</taxon>
        <taxon>Pseudomonadota</taxon>
        <taxon>Alphaproteobacteria</taxon>
        <taxon>Rhodobacterales</taxon>
        <taxon>Paracoccaceae</taxon>
        <taxon>Pseudaestuariivita</taxon>
    </lineage>
</organism>
<dbReference type="PATRIC" id="fig|1317121.7.peg.2193"/>
<comment type="caution">
    <text evidence="5">The sequence shown here is derived from an EMBL/GenBank/DDBJ whole genome shotgun (WGS) entry which is preliminary data.</text>
</comment>
<dbReference type="Proteomes" id="UP000036938">
    <property type="component" value="Unassembled WGS sequence"/>
</dbReference>
<evidence type="ECO:0000259" key="4">
    <source>
        <dbReference type="PROSITE" id="PS51891"/>
    </source>
</evidence>
<name>A0A0L1JQY8_9RHOB</name>
<accession>A0A0L1JQY8</accession>
<dbReference type="InterPro" id="IPR011057">
    <property type="entry name" value="Mss4-like_sf"/>
</dbReference>
<dbReference type="OrthoDB" id="9807246at2"/>
<evidence type="ECO:0000313" key="6">
    <source>
        <dbReference type="Proteomes" id="UP000036938"/>
    </source>
</evidence>
<comment type="similarity">
    <text evidence="1">Belongs to the Gfa family.</text>
</comment>